<dbReference type="RefSeq" id="XP_043035944.1">
    <property type="nucleotide sequence ID" value="XM_043187048.1"/>
</dbReference>
<evidence type="ECO:0000313" key="3">
    <source>
        <dbReference type="Proteomes" id="UP000812287"/>
    </source>
</evidence>
<keyword evidence="1" id="KW-0175">Coiled coil</keyword>
<name>A0A9P8AP09_9AGAR</name>
<proteinExistence type="predicted"/>
<evidence type="ECO:0000313" key="2">
    <source>
        <dbReference type="EMBL" id="KAG7442444.1"/>
    </source>
</evidence>
<dbReference type="GeneID" id="66109345"/>
<reference evidence="2" key="1">
    <citation type="submission" date="2020-11" db="EMBL/GenBank/DDBJ databases">
        <title>Adaptations for nitrogen fixation in a non-lichenized fungal sporocarp promotes dispersal by wood-feeding termites.</title>
        <authorList>
            <consortium name="DOE Joint Genome Institute"/>
            <person name="Koch R.A."/>
            <person name="Yoon G."/>
            <person name="Arayal U."/>
            <person name="Lail K."/>
            <person name="Amirebrahimi M."/>
            <person name="Labutti K."/>
            <person name="Lipzen A."/>
            <person name="Riley R."/>
            <person name="Barry K."/>
            <person name="Henrissat B."/>
            <person name="Grigoriev I.V."/>
            <person name="Herr J.R."/>
            <person name="Aime M.C."/>
        </authorList>
    </citation>
    <scope>NUCLEOTIDE SEQUENCE</scope>
    <source>
        <strain evidence="2">MCA 3950</strain>
    </source>
</reference>
<sequence>MLLSLSPYRIQKAILLYDSSTHVQWCQESLFKTERQCAKTQSHTKRMEHISRNPPVRVRQDLSSVVAVPSHQFYRPATGKDRHSRIERYQLETHLLTAQIDTLQSHVTAYINDQPPNDLNYTPNPLSIIAARHSSQRDEMKSSRDLAKEVRKLRMRREELLAARERMKTEYEERQLSRRIRYSPSRMDRVPR</sequence>
<accession>A0A9P8AP09</accession>
<organism evidence="2 3">
    <name type="scientific">Guyanagaster necrorhizus</name>
    <dbReference type="NCBI Taxonomy" id="856835"/>
    <lineage>
        <taxon>Eukaryota</taxon>
        <taxon>Fungi</taxon>
        <taxon>Dikarya</taxon>
        <taxon>Basidiomycota</taxon>
        <taxon>Agaricomycotina</taxon>
        <taxon>Agaricomycetes</taxon>
        <taxon>Agaricomycetidae</taxon>
        <taxon>Agaricales</taxon>
        <taxon>Marasmiineae</taxon>
        <taxon>Physalacriaceae</taxon>
        <taxon>Guyanagaster</taxon>
    </lineage>
</organism>
<dbReference type="Proteomes" id="UP000812287">
    <property type="component" value="Unassembled WGS sequence"/>
</dbReference>
<protein>
    <submittedName>
        <fullName evidence="2">Uncharacterized protein</fullName>
    </submittedName>
</protein>
<dbReference type="AlphaFoldDB" id="A0A9P8AP09"/>
<evidence type="ECO:0000256" key="1">
    <source>
        <dbReference type="SAM" id="Coils"/>
    </source>
</evidence>
<feature type="coiled-coil region" evidence="1">
    <location>
        <begin position="143"/>
        <end position="170"/>
    </location>
</feature>
<dbReference type="OrthoDB" id="2991109at2759"/>
<keyword evidence="3" id="KW-1185">Reference proteome</keyword>
<comment type="caution">
    <text evidence="2">The sequence shown here is derived from an EMBL/GenBank/DDBJ whole genome shotgun (WGS) entry which is preliminary data.</text>
</comment>
<gene>
    <name evidence="2" type="ORF">BT62DRAFT_935999</name>
</gene>
<dbReference type="EMBL" id="MU250551">
    <property type="protein sequence ID" value="KAG7442444.1"/>
    <property type="molecule type" value="Genomic_DNA"/>
</dbReference>